<dbReference type="AlphaFoldDB" id="A0A837G5D2"/>
<evidence type="ECO:0000313" key="1">
    <source>
        <dbReference type="EMBL" id="KJY71458.1"/>
    </source>
</evidence>
<dbReference type="SMART" id="SM00587">
    <property type="entry name" value="CHK"/>
    <property type="match status" value="1"/>
</dbReference>
<organism evidence="1">
    <name type="scientific">Vibrio coralliilyticus</name>
    <dbReference type="NCBI Taxonomy" id="190893"/>
    <lineage>
        <taxon>Bacteria</taxon>
        <taxon>Pseudomonadati</taxon>
        <taxon>Pseudomonadota</taxon>
        <taxon>Gammaproteobacteria</taxon>
        <taxon>Vibrionales</taxon>
        <taxon>Vibrionaceae</taxon>
        <taxon>Vibrio</taxon>
    </lineage>
</organism>
<dbReference type="InterPro" id="IPR011009">
    <property type="entry name" value="Kinase-like_dom_sf"/>
</dbReference>
<dbReference type="EMBL" id="JXXR01000016">
    <property type="protein sequence ID" value="KJY71458.1"/>
    <property type="molecule type" value="Genomic_DNA"/>
</dbReference>
<dbReference type="SUPFAM" id="SSF56112">
    <property type="entry name" value="Protein kinase-like (PK-like)"/>
    <property type="match status" value="1"/>
</dbReference>
<reference evidence="1" key="1">
    <citation type="journal article" date="2015" name="BMC Genomics">
        <title>Genome mining reveals unlocked bioactive potential of marine Gram-negative bacteria.</title>
        <authorList>
            <person name="Machado H."/>
            <person name="Sonnenschein E.C."/>
            <person name="Melchiorsen J."/>
            <person name="Gram L."/>
        </authorList>
    </citation>
    <scope>NUCLEOTIDE SEQUENCE</scope>
    <source>
        <strain evidence="1">S2052</strain>
    </source>
</reference>
<accession>A0A837G5D2</accession>
<sequence length="325" mass="37263">MSTSYDYQALSQRLGYTELKGTEVLQSLWSGYGELVRLHVDETSIVIKHVQLPKPSHHPRGWNSDLSHQRKLKSYQVELHWYQSFAQVAHCYCPQPKPIVVEQQGTELLLVMEDLHQLGYTQTHQRAGPLQMEASLKWLAWFHASHIGERGDGLWENGTYWHLDTRPDELEALDDTPLKQAAVRIDRVLRQAPYQTLVHGDAKLANFCFTSDGSEAAAVDFQYVGQGCAMKDVALFMSSAVEPEQCDEMESWILDTYFSHLKRALNTLEPDIDANDVEQSWRPLFAIAWADFHRFAKGWSPGHWKINDYTEALAYKALELLKAYP</sequence>
<dbReference type="InterPro" id="IPR002575">
    <property type="entry name" value="Aminoglycoside_PTrfase"/>
</dbReference>
<dbReference type="RefSeq" id="WP_045986520.1">
    <property type="nucleotide sequence ID" value="NZ_CP063052.1"/>
</dbReference>
<dbReference type="InterPro" id="IPR015897">
    <property type="entry name" value="CHK_kinase-like"/>
</dbReference>
<dbReference type="Gene3D" id="3.90.1200.10">
    <property type="match status" value="1"/>
</dbReference>
<protein>
    <submittedName>
        <fullName evidence="1">Choline kinase</fullName>
    </submittedName>
</protein>
<keyword evidence="1" id="KW-0808">Transferase</keyword>
<dbReference type="PANTHER" id="PTHR11012:SF30">
    <property type="entry name" value="PROTEIN KINASE-LIKE DOMAIN-CONTAINING"/>
    <property type="match status" value="1"/>
</dbReference>
<proteinExistence type="predicted"/>
<dbReference type="Pfam" id="PF01636">
    <property type="entry name" value="APH"/>
    <property type="match status" value="1"/>
</dbReference>
<keyword evidence="1" id="KW-0418">Kinase</keyword>
<dbReference type="PANTHER" id="PTHR11012">
    <property type="entry name" value="PROTEIN KINASE-LIKE DOMAIN-CONTAINING"/>
    <property type="match status" value="1"/>
</dbReference>
<dbReference type="GO" id="GO:0016301">
    <property type="term" value="F:kinase activity"/>
    <property type="evidence" value="ECO:0007669"/>
    <property type="project" value="UniProtKB-KW"/>
</dbReference>
<comment type="caution">
    <text evidence="1">The sequence shown here is derived from an EMBL/GenBank/DDBJ whole genome shotgun (WGS) entry which is preliminary data.</text>
</comment>
<gene>
    <name evidence="1" type="ORF">TW71_15740</name>
</gene>
<name>A0A837G5D2_9VIBR</name>